<accession>A0A1G7S6Q0</accession>
<gene>
    <name evidence="5" type="ORF">SAMN05216241_106125</name>
</gene>
<keyword evidence="6" id="KW-1185">Reference proteome</keyword>
<dbReference type="InterPro" id="IPR024370">
    <property type="entry name" value="PBP_domain"/>
</dbReference>
<name>A0A1G7S6Q0_9PROT</name>
<feature type="chain" id="PRO_5011609030" evidence="3">
    <location>
        <begin position="24"/>
        <end position="348"/>
    </location>
</feature>
<dbReference type="Proteomes" id="UP000199415">
    <property type="component" value="Unassembled WGS sequence"/>
</dbReference>
<organism evidence="5 6">
    <name type="scientific">Limimonas halophila</name>
    <dbReference type="NCBI Taxonomy" id="1082479"/>
    <lineage>
        <taxon>Bacteria</taxon>
        <taxon>Pseudomonadati</taxon>
        <taxon>Pseudomonadota</taxon>
        <taxon>Alphaproteobacteria</taxon>
        <taxon>Rhodospirillales</taxon>
        <taxon>Rhodovibrionaceae</taxon>
        <taxon>Limimonas</taxon>
    </lineage>
</organism>
<evidence type="ECO:0000259" key="4">
    <source>
        <dbReference type="Pfam" id="PF12849"/>
    </source>
</evidence>
<dbReference type="PANTHER" id="PTHR30570">
    <property type="entry name" value="PERIPLASMIC PHOSPHATE BINDING COMPONENT OF PHOSPHATE ABC TRANSPORTER"/>
    <property type="match status" value="1"/>
</dbReference>
<proteinExistence type="predicted"/>
<dbReference type="Gene3D" id="3.40.190.10">
    <property type="entry name" value="Periplasmic binding protein-like II"/>
    <property type="match status" value="2"/>
</dbReference>
<dbReference type="PANTHER" id="PTHR30570:SF1">
    <property type="entry name" value="PHOSPHATE-BINDING PROTEIN PSTS"/>
    <property type="match status" value="1"/>
</dbReference>
<evidence type="ECO:0000313" key="5">
    <source>
        <dbReference type="EMBL" id="SDG18159.1"/>
    </source>
</evidence>
<feature type="region of interest" description="Disordered" evidence="2">
    <location>
        <begin position="146"/>
        <end position="165"/>
    </location>
</feature>
<protein>
    <submittedName>
        <fullName evidence="5">Phosphate ABC transporter substrate-binding protein, PhoT family</fullName>
    </submittedName>
</protein>
<dbReference type="SUPFAM" id="SSF53850">
    <property type="entry name" value="Periplasmic binding protein-like II"/>
    <property type="match status" value="1"/>
</dbReference>
<keyword evidence="1 3" id="KW-0732">Signal</keyword>
<feature type="signal peptide" evidence="3">
    <location>
        <begin position="1"/>
        <end position="23"/>
    </location>
</feature>
<evidence type="ECO:0000313" key="6">
    <source>
        <dbReference type="Proteomes" id="UP000199415"/>
    </source>
</evidence>
<sequence length="348" mass="37988">MKHTLSVAAVAAVAVAGAQPAAAQARDQIQIVGSSTVFPFASAVVEKFGRTTEFNTPVIESTGSGGGLQLFCKGVGAQHPDITNASRRIKPSEVKKCMDNGVKKITEVKIGSDGIVFANHVDAPQADLTTKQIWLALAKKVPNGEGELVENPNETWSDIDSDLPDQKIEVMGPPPTSGTRDAWNELAMLDGCKHFDMIKSMSESKRHEVCFSYRADGAWIEAGENDNLIVQKLVSNKNRFGIFGFSFYDTNRNKIQAASINGAMPTVDNISEEKYPVSRSLWFYVKNAHVGVIPGIEEYVNLFMQDSSIGPNGFLIEKGLIPLPESKREKWAEKATSFEPLNPEDWLG</sequence>
<dbReference type="EMBL" id="FNCE01000006">
    <property type="protein sequence ID" value="SDG18159.1"/>
    <property type="molecule type" value="Genomic_DNA"/>
</dbReference>
<dbReference type="STRING" id="1082479.SAMN05216241_106125"/>
<dbReference type="RefSeq" id="WP_090020159.1">
    <property type="nucleotide sequence ID" value="NZ_FNCE01000006.1"/>
</dbReference>
<feature type="domain" description="PBP" evidence="4">
    <location>
        <begin position="19"/>
        <end position="306"/>
    </location>
</feature>
<reference evidence="5 6" key="1">
    <citation type="submission" date="2016-10" db="EMBL/GenBank/DDBJ databases">
        <authorList>
            <person name="de Groot N.N."/>
        </authorList>
    </citation>
    <scope>NUCLEOTIDE SEQUENCE [LARGE SCALE GENOMIC DNA]</scope>
    <source>
        <strain evidence="5 6">DSM 25584</strain>
    </source>
</reference>
<evidence type="ECO:0000256" key="1">
    <source>
        <dbReference type="ARBA" id="ARBA00022729"/>
    </source>
</evidence>
<dbReference type="InterPro" id="IPR050811">
    <property type="entry name" value="Phosphate_ABC_transporter"/>
</dbReference>
<dbReference type="AlphaFoldDB" id="A0A1G7S6Q0"/>
<evidence type="ECO:0000256" key="2">
    <source>
        <dbReference type="SAM" id="MobiDB-lite"/>
    </source>
</evidence>
<dbReference type="OrthoDB" id="9790048at2"/>
<evidence type="ECO:0000256" key="3">
    <source>
        <dbReference type="SAM" id="SignalP"/>
    </source>
</evidence>
<dbReference type="Pfam" id="PF12849">
    <property type="entry name" value="PBP_like_2"/>
    <property type="match status" value="1"/>
</dbReference>